<evidence type="ECO:0000313" key="1">
    <source>
        <dbReference type="EMBL" id="GFC85918.1"/>
    </source>
</evidence>
<proteinExistence type="predicted"/>
<comment type="caution">
    <text evidence="1">The sequence shown here is derived from an EMBL/GenBank/DDBJ whole genome shotgun (WGS) entry which is preliminary data.</text>
</comment>
<sequence length="87" mass="9140">PTVSIAHAAVSVLAKPMVHSAESHMDDPLTAPVHGQLAHSQLAIISTGTSLCVGDGRWTGNPYVCRCLISSLCRYFGAHAKTWIGGI</sequence>
<reference evidence="1" key="1">
    <citation type="journal article" date="2019" name="Sci. Rep.">
        <title>Draft genome of Tanacetum cinerariifolium, the natural source of mosquito coil.</title>
        <authorList>
            <person name="Yamashiro T."/>
            <person name="Shiraishi A."/>
            <person name="Satake H."/>
            <person name="Nakayama K."/>
        </authorList>
    </citation>
    <scope>NUCLEOTIDE SEQUENCE</scope>
</reference>
<gene>
    <name evidence="1" type="ORF">Tci_857888</name>
</gene>
<feature type="non-terminal residue" evidence="1">
    <location>
        <position position="1"/>
    </location>
</feature>
<accession>A0A699RKE9</accession>
<dbReference type="AlphaFoldDB" id="A0A699RKE9"/>
<name>A0A699RKE9_TANCI</name>
<protein>
    <submittedName>
        <fullName evidence="1">Uncharacterized protein</fullName>
    </submittedName>
</protein>
<organism evidence="1">
    <name type="scientific">Tanacetum cinerariifolium</name>
    <name type="common">Dalmatian daisy</name>
    <name type="synonym">Chrysanthemum cinerariifolium</name>
    <dbReference type="NCBI Taxonomy" id="118510"/>
    <lineage>
        <taxon>Eukaryota</taxon>
        <taxon>Viridiplantae</taxon>
        <taxon>Streptophyta</taxon>
        <taxon>Embryophyta</taxon>
        <taxon>Tracheophyta</taxon>
        <taxon>Spermatophyta</taxon>
        <taxon>Magnoliopsida</taxon>
        <taxon>eudicotyledons</taxon>
        <taxon>Gunneridae</taxon>
        <taxon>Pentapetalae</taxon>
        <taxon>asterids</taxon>
        <taxon>campanulids</taxon>
        <taxon>Asterales</taxon>
        <taxon>Asteraceae</taxon>
        <taxon>Asteroideae</taxon>
        <taxon>Anthemideae</taxon>
        <taxon>Anthemidinae</taxon>
        <taxon>Tanacetum</taxon>
    </lineage>
</organism>
<dbReference type="EMBL" id="BKCJ011102480">
    <property type="protein sequence ID" value="GFC85918.1"/>
    <property type="molecule type" value="Genomic_DNA"/>
</dbReference>